<evidence type="ECO:0000259" key="11">
    <source>
        <dbReference type="PROSITE" id="PS50937"/>
    </source>
</evidence>
<reference evidence="12 13" key="1">
    <citation type="submission" date="2018-06" db="EMBL/GenBank/DDBJ databases">
        <authorList>
            <consortium name="Pathogen Informatics"/>
            <person name="Doyle S."/>
        </authorList>
    </citation>
    <scope>NUCLEOTIDE SEQUENCE [LARGE SCALE GENOMIC DNA]</scope>
    <source>
        <strain evidence="12 13">NCTC13443</strain>
    </source>
</reference>
<keyword evidence="8" id="KW-0010">Activator</keyword>
<name>A0A377UP71_KLEPN</name>
<keyword evidence="3" id="KW-0678">Repressor</keyword>
<sequence>MENNLENLTIGVFAKAAGVNVETIRFYQRKGLLREPDKPYGSIRRYGEADVVRVKFVKSAQRLGFSLDEIAELLRLDDGTHCEEASSLAEHKLKDVREKMADLARMETVLSELVCACHARKGNVSCPLIASLQAKQAWQGQLCLSVLYLMRWSLPPSRYYAEDRLSFGELSWKTLRSLVSIWVKTLSIFIARIVAGRLFTVKNLPGQS</sequence>
<evidence type="ECO:0000256" key="3">
    <source>
        <dbReference type="ARBA" id="ARBA00022491"/>
    </source>
</evidence>
<keyword evidence="4" id="KW-0479">Metal-binding</keyword>
<dbReference type="Pfam" id="PF00376">
    <property type="entry name" value="MerR"/>
    <property type="match status" value="1"/>
</dbReference>
<dbReference type="GO" id="GO:0045340">
    <property type="term" value="F:mercury ion binding"/>
    <property type="evidence" value="ECO:0007669"/>
    <property type="project" value="InterPro"/>
</dbReference>
<dbReference type="SMART" id="SM00422">
    <property type="entry name" value="HTH_MERR"/>
    <property type="match status" value="1"/>
</dbReference>
<keyword evidence="7" id="KW-0238">DNA-binding</keyword>
<dbReference type="Pfam" id="PF09278">
    <property type="entry name" value="MerR-DNA-bind"/>
    <property type="match status" value="1"/>
</dbReference>
<dbReference type="InterPro" id="IPR015358">
    <property type="entry name" value="Tscrpt_reg_MerR_DNA-bd"/>
</dbReference>
<dbReference type="NCBIfam" id="TIGR02051">
    <property type="entry name" value="MerR"/>
    <property type="match status" value="1"/>
</dbReference>
<dbReference type="PROSITE" id="PS50937">
    <property type="entry name" value="HTH_MERR_2"/>
    <property type="match status" value="1"/>
</dbReference>
<evidence type="ECO:0000313" key="12">
    <source>
        <dbReference type="EMBL" id="STS99777.1"/>
    </source>
</evidence>
<keyword evidence="2" id="KW-0475">Mercuric resistance</keyword>
<dbReference type="PRINTS" id="PR00040">
    <property type="entry name" value="HTHMERR"/>
</dbReference>
<dbReference type="PANTHER" id="PTHR30204">
    <property type="entry name" value="REDOX-CYCLING DRUG-SENSING TRANSCRIPTIONAL ACTIVATOR SOXR"/>
    <property type="match status" value="1"/>
</dbReference>
<dbReference type="GO" id="GO:0046689">
    <property type="term" value="P:response to mercury ion"/>
    <property type="evidence" value="ECO:0007669"/>
    <property type="project" value="UniProtKB-KW"/>
</dbReference>
<evidence type="ECO:0000256" key="1">
    <source>
        <dbReference type="ARBA" id="ARBA00017146"/>
    </source>
</evidence>
<dbReference type="NCBIfam" id="NF010315">
    <property type="entry name" value="PRK13752.1"/>
    <property type="match status" value="1"/>
</dbReference>
<dbReference type="PANTHER" id="PTHR30204:SF69">
    <property type="entry name" value="MERR-FAMILY TRANSCRIPTIONAL REGULATOR"/>
    <property type="match status" value="1"/>
</dbReference>
<evidence type="ECO:0000313" key="13">
    <source>
        <dbReference type="Proteomes" id="UP000255518"/>
    </source>
</evidence>
<evidence type="ECO:0000256" key="8">
    <source>
        <dbReference type="ARBA" id="ARBA00023159"/>
    </source>
</evidence>
<gene>
    <name evidence="12" type="primary">merR_1</name>
    <name evidence="12" type="ORF">NCTC13443_00020</name>
</gene>
<dbReference type="InterPro" id="IPR047057">
    <property type="entry name" value="MerR_fam"/>
</dbReference>
<keyword evidence="6" id="KW-0805">Transcription regulation</keyword>
<protein>
    <recommendedName>
        <fullName evidence="1">Mercuric resistance operon regulatory protein</fullName>
    </recommendedName>
</protein>
<dbReference type="AlphaFoldDB" id="A0A377UP71"/>
<dbReference type="CDD" id="cd04783">
    <property type="entry name" value="HTH_MerR1"/>
    <property type="match status" value="1"/>
</dbReference>
<proteinExistence type="predicted"/>
<organism evidence="12 13">
    <name type="scientific">Klebsiella pneumoniae</name>
    <dbReference type="NCBI Taxonomy" id="573"/>
    <lineage>
        <taxon>Bacteria</taxon>
        <taxon>Pseudomonadati</taxon>
        <taxon>Pseudomonadota</taxon>
        <taxon>Gammaproteobacteria</taxon>
        <taxon>Enterobacterales</taxon>
        <taxon>Enterobacteriaceae</taxon>
        <taxon>Klebsiella/Raoultella group</taxon>
        <taxon>Klebsiella</taxon>
        <taxon>Klebsiella pneumoniae complex</taxon>
    </lineage>
</organism>
<dbReference type="GO" id="GO:0003700">
    <property type="term" value="F:DNA-binding transcription factor activity"/>
    <property type="evidence" value="ECO:0007669"/>
    <property type="project" value="InterPro"/>
</dbReference>
<evidence type="ECO:0000256" key="4">
    <source>
        <dbReference type="ARBA" id="ARBA00022723"/>
    </source>
</evidence>
<dbReference type="EMBL" id="UGKT01000001">
    <property type="protein sequence ID" value="STS99777.1"/>
    <property type="molecule type" value="Genomic_DNA"/>
</dbReference>
<dbReference type="InterPro" id="IPR009061">
    <property type="entry name" value="DNA-bd_dom_put_sf"/>
</dbReference>
<evidence type="ECO:0000256" key="9">
    <source>
        <dbReference type="ARBA" id="ARBA00023163"/>
    </source>
</evidence>
<dbReference type="SUPFAM" id="SSF46955">
    <property type="entry name" value="Putative DNA-binding domain"/>
    <property type="match status" value="1"/>
</dbReference>
<dbReference type="GO" id="GO:0003677">
    <property type="term" value="F:DNA binding"/>
    <property type="evidence" value="ECO:0007669"/>
    <property type="project" value="UniProtKB-KW"/>
</dbReference>
<evidence type="ECO:0000256" key="6">
    <source>
        <dbReference type="ARBA" id="ARBA00023015"/>
    </source>
</evidence>
<dbReference type="Proteomes" id="UP000255518">
    <property type="component" value="Unassembled WGS sequence"/>
</dbReference>
<evidence type="ECO:0000256" key="7">
    <source>
        <dbReference type="ARBA" id="ARBA00023125"/>
    </source>
</evidence>
<dbReference type="Gene3D" id="1.10.1660.10">
    <property type="match status" value="1"/>
</dbReference>
<evidence type="ECO:0000256" key="2">
    <source>
        <dbReference type="ARBA" id="ARBA00022466"/>
    </source>
</evidence>
<dbReference type="InterPro" id="IPR011794">
    <property type="entry name" value="MerR"/>
</dbReference>
<feature type="domain" description="HTH merR-type" evidence="11">
    <location>
        <begin position="7"/>
        <end position="76"/>
    </location>
</feature>
<comment type="function">
    <text evidence="10">Mediates the mercuric-dependent induction of mercury resistance operon. In the absence of mercury MerR represses transcription by binding tightly to the mer operator region; when mercury is present the dimeric complex binds a single ion and becomes a potent transcriptional activator, while remaining bound to the mer site.</text>
</comment>
<accession>A0A377UP71</accession>
<keyword evidence="9" id="KW-0804">Transcription</keyword>
<evidence type="ECO:0000256" key="5">
    <source>
        <dbReference type="ARBA" id="ARBA00022914"/>
    </source>
</evidence>
<dbReference type="InterPro" id="IPR000551">
    <property type="entry name" value="MerR-type_HTH_dom"/>
</dbReference>
<keyword evidence="5" id="KW-0476">Mercury</keyword>
<dbReference type="PROSITE" id="PS00552">
    <property type="entry name" value="HTH_MERR_1"/>
    <property type="match status" value="1"/>
</dbReference>
<evidence type="ECO:0000256" key="10">
    <source>
        <dbReference type="ARBA" id="ARBA00024874"/>
    </source>
</evidence>